<comment type="caution">
    <text evidence="6">The sequence shown here is derived from an EMBL/GenBank/DDBJ whole genome shotgun (WGS) entry which is preliminary data.</text>
</comment>
<keyword evidence="7" id="KW-1185">Reference proteome</keyword>
<dbReference type="AlphaFoldDB" id="A0A2B7WVW0"/>
<dbReference type="Proteomes" id="UP000224634">
    <property type="component" value="Unassembled WGS sequence"/>
</dbReference>
<dbReference type="PANTHER" id="PTHR46494">
    <property type="entry name" value="CORA FAMILY METAL ION TRANSPORTER (EUROFUNG)"/>
    <property type="match status" value="1"/>
</dbReference>
<dbReference type="SUPFAM" id="SSF144083">
    <property type="entry name" value="Magnesium transport protein CorA, transmembrane region"/>
    <property type="match status" value="1"/>
</dbReference>
<evidence type="ECO:0000256" key="1">
    <source>
        <dbReference type="ARBA" id="ARBA00004651"/>
    </source>
</evidence>
<dbReference type="STRING" id="1447883.A0A2B7WVW0"/>
<evidence type="ECO:0000256" key="3">
    <source>
        <dbReference type="ARBA" id="ARBA00022989"/>
    </source>
</evidence>
<feature type="transmembrane region" description="Helical" evidence="5">
    <location>
        <begin position="255"/>
        <end position="276"/>
    </location>
</feature>
<dbReference type="GO" id="GO:0050897">
    <property type="term" value="F:cobalt ion binding"/>
    <property type="evidence" value="ECO:0007669"/>
    <property type="project" value="TreeGrafter"/>
</dbReference>
<proteinExistence type="predicted"/>
<feature type="transmembrane region" description="Helical" evidence="5">
    <location>
        <begin position="222"/>
        <end position="243"/>
    </location>
</feature>
<dbReference type="Gene3D" id="1.20.58.340">
    <property type="entry name" value="Magnesium transport protein CorA, transmembrane region"/>
    <property type="match status" value="1"/>
</dbReference>
<dbReference type="OrthoDB" id="3231000at2759"/>
<name>A0A2B7WVW0_POLH7</name>
<dbReference type="InterPro" id="IPR002523">
    <property type="entry name" value="MgTranspt_CorA/ZnTranspt_ZntB"/>
</dbReference>
<reference evidence="6 7" key="1">
    <citation type="submission" date="2017-10" db="EMBL/GenBank/DDBJ databases">
        <title>Comparative genomics in systemic dimorphic fungi from Ajellomycetaceae.</title>
        <authorList>
            <person name="Munoz J.F."/>
            <person name="Mcewen J.G."/>
            <person name="Clay O.K."/>
            <person name="Cuomo C.A."/>
        </authorList>
    </citation>
    <scope>NUCLEOTIDE SEQUENCE [LARGE SCALE GENOMIC DNA]</scope>
    <source>
        <strain evidence="6 7">UAMH7299</strain>
    </source>
</reference>
<evidence type="ECO:0000313" key="7">
    <source>
        <dbReference type="Proteomes" id="UP000224634"/>
    </source>
</evidence>
<evidence type="ECO:0000256" key="5">
    <source>
        <dbReference type="SAM" id="Phobius"/>
    </source>
</evidence>
<evidence type="ECO:0000313" key="6">
    <source>
        <dbReference type="EMBL" id="PGH00720.1"/>
    </source>
</evidence>
<comment type="subcellular location">
    <subcellularLocation>
        <location evidence="1">Cell membrane</location>
        <topology evidence="1">Multi-pass membrane protein</topology>
    </subcellularLocation>
</comment>
<evidence type="ECO:0000256" key="4">
    <source>
        <dbReference type="ARBA" id="ARBA00023136"/>
    </source>
</evidence>
<gene>
    <name evidence="6" type="ORF">AJ80_09132</name>
</gene>
<dbReference type="Pfam" id="PF01544">
    <property type="entry name" value="CorA"/>
    <property type="match status" value="1"/>
</dbReference>
<keyword evidence="4 5" id="KW-0472">Membrane</keyword>
<dbReference type="EMBL" id="PDNA01000247">
    <property type="protein sequence ID" value="PGH00720.1"/>
    <property type="molecule type" value="Genomic_DNA"/>
</dbReference>
<organism evidence="6 7">
    <name type="scientific">Polytolypa hystricis (strain UAMH7299)</name>
    <dbReference type="NCBI Taxonomy" id="1447883"/>
    <lineage>
        <taxon>Eukaryota</taxon>
        <taxon>Fungi</taxon>
        <taxon>Dikarya</taxon>
        <taxon>Ascomycota</taxon>
        <taxon>Pezizomycotina</taxon>
        <taxon>Eurotiomycetes</taxon>
        <taxon>Eurotiomycetidae</taxon>
        <taxon>Onygenales</taxon>
        <taxon>Onygenales incertae sedis</taxon>
        <taxon>Polytolypa</taxon>
    </lineage>
</organism>
<accession>A0A2B7WVW0</accession>
<dbReference type="GO" id="GO:0015087">
    <property type="term" value="F:cobalt ion transmembrane transporter activity"/>
    <property type="evidence" value="ECO:0007669"/>
    <property type="project" value="TreeGrafter"/>
</dbReference>
<protein>
    <recommendedName>
        <fullName evidence="8">Magnesium and cobalt transporter CorA</fullName>
    </recommendedName>
</protein>
<evidence type="ECO:0008006" key="8">
    <source>
        <dbReference type="Google" id="ProtNLM"/>
    </source>
</evidence>
<sequence>MAAGVAGQSEIRDEEWRNHGVNRGVNGPRFSYLHDWIESHGNVPFELTVADFEWKHANSREWAITNKKTIYVDGPLDELSSLLRPQFSFLFQNAPLAITPKALRNSMCCSSDMKGIRRLTTPSETGFWSVLSAQKSFSQPSLRLSRELHDMTNTFLQYIWETPLISNDNGTYFQRVITPSEGQIRDLHDLRDRSVNLIGMIFNTISIQEANNGIRQGQSLKYLSILATVFAPLPLFSSIFGMNVQELGIQHGPKMRSFVAIAIPSSMALVLVAWFLRPLFGYLGRTPSWSNPRQDHHPRQKEGLATIRSIILRRDHVNPLDVTGLDDRLYLTQNASPYPL</sequence>
<dbReference type="InterPro" id="IPR045863">
    <property type="entry name" value="CorA_TM1_TM2"/>
</dbReference>
<keyword evidence="2 5" id="KW-0812">Transmembrane</keyword>
<dbReference type="GO" id="GO:0000287">
    <property type="term" value="F:magnesium ion binding"/>
    <property type="evidence" value="ECO:0007669"/>
    <property type="project" value="TreeGrafter"/>
</dbReference>
<keyword evidence="3 5" id="KW-1133">Transmembrane helix</keyword>
<evidence type="ECO:0000256" key="2">
    <source>
        <dbReference type="ARBA" id="ARBA00022692"/>
    </source>
</evidence>
<dbReference type="GO" id="GO:0015095">
    <property type="term" value="F:magnesium ion transmembrane transporter activity"/>
    <property type="evidence" value="ECO:0007669"/>
    <property type="project" value="TreeGrafter"/>
</dbReference>
<dbReference type="PANTHER" id="PTHR46494:SF1">
    <property type="entry name" value="CORA FAMILY METAL ION TRANSPORTER (EUROFUNG)"/>
    <property type="match status" value="1"/>
</dbReference>
<dbReference type="GO" id="GO:0005886">
    <property type="term" value="C:plasma membrane"/>
    <property type="evidence" value="ECO:0007669"/>
    <property type="project" value="UniProtKB-SubCell"/>
</dbReference>